<dbReference type="EMBL" id="GGFM01011930">
    <property type="protein sequence ID" value="MBW32681.1"/>
    <property type="molecule type" value="Transcribed_RNA"/>
</dbReference>
<proteinExistence type="predicted"/>
<reference evidence="1" key="1">
    <citation type="submission" date="2018-01" db="EMBL/GenBank/DDBJ databases">
        <title>An insight into the sialome of Amazonian anophelines.</title>
        <authorList>
            <person name="Ribeiro J.M."/>
            <person name="Scarpassa V."/>
            <person name="Calvo E."/>
        </authorList>
    </citation>
    <scope>NUCLEOTIDE SEQUENCE</scope>
    <source>
        <tissue evidence="1">Salivary glands</tissue>
    </source>
</reference>
<name>A0A2M3ZVY7_9DIPT</name>
<protein>
    <submittedName>
        <fullName evidence="1">Putative secreted peptide</fullName>
    </submittedName>
</protein>
<accession>A0A2M3ZVY7</accession>
<dbReference type="AlphaFoldDB" id="A0A2M3ZVY7"/>
<organism evidence="1">
    <name type="scientific">Anopheles braziliensis</name>
    <dbReference type="NCBI Taxonomy" id="58242"/>
    <lineage>
        <taxon>Eukaryota</taxon>
        <taxon>Metazoa</taxon>
        <taxon>Ecdysozoa</taxon>
        <taxon>Arthropoda</taxon>
        <taxon>Hexapoda</taxon>
        <taxon>Insecta</taxon>
        <taxon>Pterygota</taxon>
        <taxon>Neoptera</taxon>
        <taxon>Endopterygota</taxon>
        <taxon>Diptera</taxon>
        <taxon>Nematocera</taxon>
        <taxon>Culicoidea</taxon>
        <taxon>Culicidae</taxon>
        <taxon>Anophelinae</taxon>
        <taxon>Anopheles</taxon>
    </lineage>
</organism>
<sequence>MIKCVFVRVCVRVCSVVQCYEGAVVQERIPSPSPLLGSTSYAWLDTRMAAQRTEVCIARLGFRKRKARRCAGSVCGAGEITVASCRRSSQ</sequence>
<evidence type="ECO:0000313" key="1">
    <source>
        <dbReference type="EMBL" id="MBW32681.1"/>
    </source>
</evidence>